<dbReference type="Proteomes" id="UP000288102">
    <property type="component" value="Unassembled WGS sequence"/>
</dbReference>
<dbReference type="EMBL" id="QWDM01000002">
    <property type="protein sequence ID" value="RUT71684.1"/>
    <property type="molecule type" value="Genomic_DNA"/>
</dbReference>
<gene>
    <name evidence="1" type="ORF">D0817_03085</name>
</gene>
<organism evidence="1 2">
    <name type="scientific">Flavobacterium cupreum</name>
    <dbReference type="NCBI Taxonomy" id="2133766"/>
    <lineage>
        <taxon>Bacteria</taxon>
        <taxon>Pseudomonadati</taxon>
        <taxon>Bacteroidota</taxon>
        <taxon>Flavobacteriia</taxon>
        <taxon>Flavobacteriales</taxon>
        <taxon>Flavobacteriaceae</taxon>
        <taxon>Flavobacterium</taxon>
    </lineage>
</organism>
<dbReference type="OrthoDB" id="1367458at2"/>
<accession>A0A434ABG3</accession>
<comment type="caution">
    <text evidence="1">The sequence shown here is derived from an EMBL/GenBank/DDBJ whole genome shotgun (WGS) entry which is preliminary data.</text>
</comment>
<protein>
    <submittedName>
        <fullName evidence="1">Uncharacterized protein</fullName>
    </submittedName>
</protein>
<evidence type="ECO:0000313" key="1">
    <source>
        <dbReference type="EMBL" id="RUT71684.1"/>
    </source>
</evidence>
<dbReference type="AlphaFoldDB" id="A0A434ABG3"/>
<keyword evidence="2" id="KW-1185">Reference proteome</keyword>
<evidence type="ECO:0000313" key="2">
    <source>
        <dbReference type="Proteomes" id="UP000288102"/>
    </source>
</evidence>
<dbReference type="RefSeq" id="WP_127336931.1">
    <property type="nucleotide sequence ID" value="NZ_QWDM01000002.1"/>
</dbReference>
<proteinExistence type="predicted"/>
<sequence length="107" mass="11440">MGTIAFGALSGGVGAELTGGNFWQGAVTGGIVAWLNHVMHQMDSPDDNGYDENGKQINNKGGDTTDYMYDKDGNIISSTSVRFKGAISSSGELRGYGFRDLEWLVEL</sequence>
<reference evidence="2" key="1">
    <citation type="journal article" date="2019" name="Syst. Appl. Microbiol.">
        <title>Flavobacterium circumlabens sp. nov. and Flavobacterium cupreum sp. nov., two psychrotrophic species isolated from Antarctic environmental samples.</title>
        <authorList>
            <person name="Kralova S."/>
            <person name="Busse H.-J."/>
            <person name="Svec P."/>
            <person name="Maslanova I."/>
            <person name="Stankova E."/>
            <person name="Bartak M."/>
            <person name="Sedlacek I."/>
        </authorList>
    </citation>
    <scope>NUCLEOTIDE SEQUENCE [LARGE SCALE GENOMIC DNA]</scope>
    <source>
        <strain evidence="2">CCM 8825</strain>
    </source>
</reference>
<name>A0A434ABG3_9FLAO</name>